<reference evidence="1 2" key="1">
    <citation type="submission" date="2020-05" db="EMBL/GenBank/DDBJ databases">
        <title>MicrobeNet Type strains.</title>
        <authorList>
            <person name="Nicholson A.C."/>
        </authorList>
    </citation>
    <scope>NUCLEOTIDE SEQUENCE [LARGE SCALE GENOMIC DNA]</scope>
    <source>
        <strain evidence="1 2">ATCC 700815</strain>
    </source>
</reference>
<keyword evidence="1" id="KW-0808">Transferase</keyword>
<comment type="caution">
    <text evidence="1">The sequence shown here is derived from an EMBL/GenBank/DDBJ whole genome shotgun (WGS) entry which is preliminary data.</text>
</comment>
<sequence>MRRISRLHFFEVRKQSVTKKIPRDFWKRVFAGELPEVLSVGDSLDFGPLRLFERKEIKTLYVFPERMLPLQRAYFSRGFDLLLGLNYGGESAATMIFGPDNRDLERIKKALEIVSPFVATHPLKRGQYTLARRFVRRSEALLRGRIGIKTAPPMRFTERCALFGTERNSVLLEQVICNLPYLRNVVYTGAWFTPSVVPVKKKWPYLRWYCDTHDVFFVLDRDSNSTERRFLYDPAHQRRLEIALLNQADGVIAISDADRASLLAAGCSAQVITESGSFEHAVRGADVSQGPEGLVAGFIGSNNANNEKCLRIVQRIWWPKIVAEFPDAKLLVAGGICKSEVAAQLEQAYPENVQRLGFVDVLSDFYASVNVMLSPIAVQGGLNFKSVEALMAGRPLLTNELGTRCLGSEMTGVYVVGDEGDGIERTLKRLMDNEDGKKLRSATHTHAAQRFGDGAAYRQLIEALKQENQRLEVL</sequence>
<dbReference type="Gene3D" id="3.40.50.2000">
    <property type="entry name" value="Glycogen Phosphorylase B"/>
    <property type="match status" value="1"/>
</dbReference>
<dbReference type="GO" id="GO:0016740">
    <property type="term" value="F:transferase activity"/>
    <property type="evidence" value="ECO:0007669"/>
    <property type="project" value="UniProtKB-KW"/>
</dbReference>
<dbReference type="EMBL" id="JABEMD010000044">
    <property type="protein sequence ID" value="NNH13317.1"/>
    <property type="molecule type" value="Genomic_DNA"/>
</dbReference>
<gene>
    <name evidence="1" type="ORF">HLB16_20895</name>
</gene>
<dbReference type="SUPFAM" id="SSF53756">
    <property type="entry name" value="UDP-Glycosyltransferase/glycogen phosphorylase"/>
    <property type="match status" value="1"/>
</dbReference>
<dbReference type="RefSeq" id="WP_151023423.1">
    <property type="nucleotide sequence ID" value="NZ_JABEMD010000044.1"/>
</dbReference>
<dbReference type="Proteomes" id="UP000542973">
    <property type="component" value="Unassembled WGS sequence"/>
</dbReference>
<dbReference type="PANTHER" id="PTHR12526">
    <property type="entry name" value="GLYCOSYLTRANSFERASE"/>
    <property type="match status" value="1"/>
</dbReference>
<dbReference type="Pfam" id="PF13692">
    <property type="entry name" value="Glyco_trans_1_4"/>
    <property type="match status" value="1"/>
</dbReference>
<organism evidence="1 2">
    <name type="scientific">Cupriavidus gilardii</name>
    <dbReference type="NCBI Taxonomy" id="82541"/>
    <lineage>
        <taxon>Bacteria</taxon>
        <taxon>Pseudomonadati</taxon>
        <taxon>Pseudomonadota</taxon>
        <taxon>Betaproteobacteria</taxon>
        <taxon>Burkholderiales</taxon>
        <taxon>Burkholderiaceae</taxon>
        <taxon>Cupriavidus</taxon>
    </lineage>
</organism>
<proteinExistence type="predicted"/>
<name>A0A849BLB7_9BURK</name>
<protein>
    <submittedName>
        <fullName evidence="1">Glycosyltransferase</fullName>
    </submittedName>
</protein>
<evidence type="ECO:0000313" key="1">
    <source>
        <dbReference type="EMBL" id="NNH13317.1"/>
    </source>
</evidence>
<dbReference type="AlphaFoldDB" id="A0A849BLB7"/>
<evidence type="ECO:0000313" key="2">
    <source>
        <dbReference type="Proteomes" id="UP000542973"/>
    </source>
</evidence>
<accession>A0A849BLB7</accession>